<reference evidence="2" key="1">
    <citation type="submission" date="2017-09" db="EMBL/GenBank/DDBJ databases">
        <title>Depth-based differentiation of microbial function through sediment-hosted aquifers and enrichment of novel symbionts in the deep terrestrial subsurface.</title>
        <authorList>
            <person name="Probst A.J."/>
            <person name="Ladd B."/>
            <person name="Jarett J.K."/>
            <person name="Geller-Mcgrath D.E."/>
            <person name="Sieber C.M.K."/>
            <person name="Emerson J.B."/>
            <person name="Anantharaman K."/>
            <person name="Thomas B.C."/>
            <person name="Malmstrom R."/>
            <person name="Stieglmeier M."/>
            <person name="Klingl A."/>
            <person name="Woyke T."/>
            <person name="Ryan C.M."/>
            <person name="Banfield J.F."/>
        </authorList>
    </citation>
    <scope>NUCLEOTIDE SEQUENCE [LARGE SCALE GENOMIC DNA]</scope>
</reference>
<dbReference type="AlphaFoldDB" id="A0A2M7WT53"/>
<organism evidence="1 2">
    <name type="scientific">Candidatus Zambryskibacteria bacterium CG_4_9_14_3_um_filter_42_15</name>
    <dbReference type="NCBI Taxonomy" id="1975112"/>
    <lineage>
        <taxon>Bacteria</taxon>
        <taxon>Candidatus Zambryskiibacteriota</taxon>
    </lineage>
</organism>
<sequence>MLNLFWALGLSSQNEILIEGEMSDQRYGGAGRFASTAGWSMAQGDAMNHYSRHQFFDLTPAQQELVEKVSKSIYRPCCGNSTHFPDCNHGMGMLGLLELMASQGANEKEMWETALVVNSYWFPIFILHPIPKLGNCRTAKDL</sequence>
<dbReference type="Proteomes" id="UP000230758">
    <property type="component" value="Unassembled WGS sequence"/>
</dbReference>
<gene>
    <name evidence="1" type="ORF">CO185_00290</name>
</gene>
<evidence type="ECO:0000313" key="1">
    <source>
        <dbReference type="EMBL" id="PJA33169.1"/>
    </source>
</evidence>
<comment type="caution">
    <text evidence="1">The sequence shown here is derived from an EMBL/GenBank/DDBJ whole genome shotgun (WGS) entry which is preliminary data.</text>
</comment>
<protein>
    <submittedName>
        <fullName evidence="1">Uncharacterized protein</fullName>
    </submittedName>
</protein>
<name>A0A2M7WT53_9BACT</name>
<accession>A0A2M7WT53</accession>
<dbReference type="EMBL" id="PFXF01000005">
    <property type="protein sequence ID" value="PJA33169.1"/>
    <property type="molecule type" value="Genomic_DNA"/>
</dbReference>
<evidence type="ECO:0000313" key="2">
    <source>
        <dbReference type="Proteomes" id="UP000230758"/>
    </source>
</evidence>
<proteinExistence type="predicted"/>